<evidence type="ECO:0000313" key="3">
    <source>
        <dbReference type="Proteomes" id="UP000198725"/>
    </source>
</evidence>
<accession>A0A1I3ZN56</accession>
<keyword evidence="1" id="KW-0175">Coiled coil</keyword>
<name>A0A1I3ZN56_9GAMM</name>
<feature type="coiled-coil region" evidence="1">
    <location>
        <begin position="27"/>
        <end position="68"/>
    </location>
</feature>
<gene>
    <name evidence="2" type="ORF">SAMN05192579_10312</name>
</gene>
<dbReference type="EMBL" id="FOSR01000003">
    <property type="protein sequence ID" value="SFK45111.1"/>
    <property type="molecule type" value="Genomic_DNA"/>
</dbReference>
<sequence length="125" mass="13580">MTDLISTATTAIQLVTRLREINKNIANAEFNNALADLSIELANLKIQVAGLLEENDQLKRKLDQKDSSSVSFKGFAYFKSDGEGPFCPGCYDTAGKLIRLAKTSATFNVFGSHSCPSCKEHFSAA</sequence>
<evidence type="ECO:0000256" key="1">
    <source>
        <dbReference type="SAM" id="Coils"/>
    </source>
</evidence>
<dbReference type="RefSeq" id="WP_139201682.1">
    <property type="nucleotide sequence ID" value="NZ_FOSR01000003.1"/>
</dbReference>
<reference evidence="3" key="1">
    <citation type="submission" date="2016-10" db="EMBL/GenBank/DDBJ databases">
        <authorList>
            <person name="Varghese N."/>
            <person name="Submissions S."/>
        </authorList>
    </citation>
    <scope>NUCLEOTIDE SEQUENCE [LARGE SCALE GENOMIC DNA]</scope>
    <source>
        <strain evidence="3">MO64</strain>
    </source>
</reference>
<dbReference type="Proteomes" id="UP000198725">
    <property type="component" value="Unassembled WGS sequence"/>
</dbReference>
<organism evidence="2 3">
    <name type="scientific">Rhodanobacter glycinis</name>
    <dbReference type="NCBI Taxonomy" id="582702"/>
    <lineage>
        <taxon>Bacteria</taxon>
        <taxon>Pseudomonadati</taxon>
        <taxon>Pseudomonadota</taxon>
        <taxon>Gammaproteobacteria</taxon>
        <taxon>Lysobacterales</taxon>
        <taxon>Rhodanobacteraceae</taxon>
        <taxon>Rhodanobacter</taxon>
    </lineage>
</organism>
<protein>
    <submittedName>
        <fullName evidence="2">Uncharacterized protein</fullName>
    </submittedName>
</protein>
<evidence type="ECO:0000313" key="2">
    <source>
        <dbReference type="EMBL" id="SFK45111.1"/>
    </source>
</evidence>
<proteinExistence type="predicted"/>
<keyword evidence="3" id="KW-1185">Reference proteome</keyword>
<dbReference type="AlphaFoldDB" id="A0A1I3ZN56"/>